<comment type="caution">
    <text evidence="7">The sequence shown here is derived from an EMBL/GenBank/DDBJ whole genome shotgun (WGS) entry which is preliminary data.</text>
</comment>
<evidence type="ECO:0000256" key="5">
    <source>
        <dbReference type="ARBA" id="ARBA00022840"/>
    </source>
</evidence>
<dbReference type="InterPro" id="IPR050319">
    <property type="entry name" value="ABC_transp_ATP-bind"/>
</dbReference>
<proteinExistence type="inferred from homology"/>
<dbReference type="Gene3D" id="3.40.50.300">
    <property type="entry name" value="P-loop containing nucleotide triphosphate hydrolases"/>
    <property type="match status" value="1"/>
</dbReference>
<keyword evidence="5 7" id="KW-0067">ATP-binding</keyword>
<dbReference type="FunFam" id="3.40.50.300:FF:000016">
    <property type="entry name" value="Oligopeptide ABC transporter ATP-binding component"/>
    <property type="match status" value="1"/>
</dbReference>
<dbReference type="InterPro" id="IPR003439">
    <property type="entry name" value="ABC_transporter-like_ATP-bd"/>
</dbReference>
<dbReference type="PANTHER" id="PTHR43776">
    <property type="entry name" value="TRANSPORT ATP-BINDING PROTEIN"/>
    <property type="match status" value="1"/>
</dbReference>
<dbReference type="PROSITE" id="PS00211">
    <property type="entry name" value="ABC_TRANSPORTER_1"/>
    <property type="match status" value="1"/>
</dbReference>
<dbReference type="PROSITE" id="PS50893">
    <property type="entry name" value="ABC_TRANSPORTER_2"/>
    <property type="match status" value="1"/>
</dbReference>
<evidence type="ECO:0000259" key="6">
    <source>
        <dbReference type="PROSITE" id="PS50893"/>
    </source>
</evidence>
<keyword evidence="3" id="KW-0472">Membrane</keyword>
<dbReference type="Pfam" id="PF00005">
    <property type="entry name" value="ABC_tran"/>
    <property type="match status" value="1"/>
</dbReference>
<keyword evidence="2" id="KW-0813">Transport</keyword>
<dbReference type="NCBIfam" id="TIGR01727">
    <property type="entry name" value="oligo_HPY"/>
    <property type="match status" value="1"/>
</dbReference>
<dbReference type="InterPro" id="IPR003593">
    <property type="entry name" value="AAA+_ATPase"/>
</dbReference>
<evidence type="ECO:0000313" key="8">
    <source>
        <dbReference type="Proteomes" id="UP000292445"/>
    </source>
</evidence>
<gene>
    <name evidence="7" type="ORF">EV675_5685</name>
</gene>
<dbReference type="Proteomes" id="UP000292445">
    <property type="component" value="Unassembled WGS sequence"/>
</dbReference>
<dbReference type="InterPro" id="IPR027417">
    <property type="entry name" value="P-loop_NTPase"/>
</dbReference>
<dbReference type="RefSeq" id="WP_130362029.1">
    <property type="nucleotide sequence ID" value="NZ_SGXC01000004.1"/>
</dbReference>
<organism evidence="7 8">
    <name type="scientific">Pigmentiphaga kullae</name>
    <dbReference type="NCBI Taxonomy" id="151784"/>
    <lineage>
        <taxon>Bacteria</taxon>
        <taxon>Pseudomonadati</taxon>
        <taxon>Pseudomonadota</taxon>
        <taxon>Betaproteobacteria</taxon>
        <taxon>Burkholderiales</taxon>
        <taxon>Alcaligenaceae</taxon>
        <taxon>Pigmentiphaga</taxon>
    </lineage>
</organism>
<comment type="similarity">
    <text evidence="1">Belongs to the ABC transporter superfamily.</text>
</comment>
<dbReference type="SMART" id="SM00382">
    <property type="entry name" value="AAA"/>
    <property type="match status" value="1"/>
</dbReference>
<evidence type="ECO:0000256" key="4">
    <source>
        <dbReference type="ARBA" id="ARBA00022741"/>
    </source>
</evidence>
<dbReference type="PANTHER" id="PTHR43776:SF7">
    <property type="entry name" value="D,D-DIPEPTIDE TRANSPORT ATP-BINDING PROTEIN DDPF-RELATED"/>
    <property type="match status" value="1"/>
</dbReference>
<dbReference type="CDD" id="cd03257">
    <property type="entry name" value="ABC_NikE_OppD_transporters"/>
    <property type="match status" value="1"/>
</dbReference>
<evidence type="ECO:0000256" key="1">
    <source>
        <dbReference type="ARBA" id="ARBA00005417"/>
    </source>
</evidence>
<keyword evidence="4" id="KW-0547">Nucleotide-binding</keyword>
<reference evidence="7 8" key="1">
    <citation type="submission" date="2019-02" db="EMBL/GenBank/DDBJ databases">
        <title>Genomic Encyclopedia of Type Strains, Phase IV (KMG-IV): sequencing the most valuable type-strain genomes for metagenomic binning, comparative biology and taxonomic classification.</title>
        <authorList>
            <person name="Goeker M."/>
        </authorList>
    </citation>
    <scope>NUCLEOTIDE SEQUENCE [LARGE SCALE GENOMIC DNA]</scope>
    <source>
        <strain evidence="7 8">K24</strain>
    </source>
</reference>
<dbReference type="Pfam" id="PF08352">
    <property type="entry name" value="oligo_HPY"/>
    <property type="match status" value="1"/>
</dbReference>
<accession>A0A4V2F2B6</accession>
<dbReference type="GO" id="GO:0015833">
    <property type="term" value="P:peptide transport"/>
    <property type="evidence" value="ECO:0007669"/>
    <property type="project" value="InterPro"/>
</dbReference>
<dbReference type="InterPro" id="IPR017871">
    <property type="entry name" value="ABC_transporter-like_CS"/>
</dbReference>
<dbReference type="InterPro" id="IPR013563">
    <property type="entry name" value="Oligopep_ABC_C"/>
</dbReference>
<dbReference type="GO" id="GO:0016887">
    <property type="term" value="F:ATP hydrolysis activity"/>
    <property type="evidence" value="ECO:0007669"/>
    <property type="project" value="InterPro"/>
</dbReference>
<dbReference type="OrthoDB" id="9802772at2"/>
<keyword evidence="8" id="KW-1185">Reference proteome</keyword>
<dbReference type="EMBL" id="SGXC01000004">
    <property type="protein sequence ID" value="RZS76962.1"/>
    <property type="molecule type" value="Genomic_DNA"/>
</dbReference>
<sequence length="345" mass="37309">MNTVSLDTARPAVAAGKAPVLSVEHLCKTYPVGGGLFKPPRPLRAVDDVCLTVQRGETLGIVGESGSGKTTLSWMMLGLLRPTSGEMTVEGRPIASFDRLEIARKIQPIFQDPYSSLNPRQTIGEIVGAPLVVHRVGDAAQRARLVREIMDKVGLPARFAHAYPSQMSGGQRQRVAIARALVLKPEIVVCDEPTSALDVSVQAQILNLLKDLRQELGLTYVFVSHDLGVVEYISDRVAVMYMGRVVETGRAARLMSAPRHPYTQALMGSILTPDPALGLPELHLGRGFPDPLNAPAGCRFHPRCPEAADICRTTAPPQRHDEQGMVECHLRGGAPAQVISWKTGT</sequence>
<protein>
    <submittedName>
        <fullName evidence="7">Peptide/nickel transport system ATP-binding protein</fullName>
    </submittedName>
</protein>
<dbReference type="GO" id="GO:0005524">
    <property type="term" value="F:ATP binding"/>
    <property type="evidence" value="ECO:0007669"/>
    <property type="project" value="UniProtKB-KW"/>
</dbReference>
<dbReference type="GO" id="GO:0055085">
    <property type="term" value="P:transmembrane transport"/>
    <property type="evidence" value="ECO:0007669"/>
    <property type="project" value="UniProtKB-ARBA"/>
</dbReference>
<evidence type="ECO:0000256" key="3">
    <source>
        <dbReference type="ARBA" id="ARBA00022475"/>
    </source>
</evidence>
<keyword evidence="3" id="KW-1003">Cell membrane</keyword>
<evidence type="ECO:0000256" key="2">
    <source>
        <dbReference type="ARBA" id="ARBA00022448"/>
    </source>
</evidence>
<feature type="domain" description="ABC transporter" evidence="6">
    <location>
        <begin position="21"/>
        <end position="267"/>
    </location>
</feature>
<dbReference type="AlphaFoldDB" id="A0A4V2F2B6"/>
<evidence type="ECO:0000313" key="7">
    <source>
        <dbReference type="EMBL" id="RZS76962.1"/>
    </source>
</evidence>
<name>A0A4V2F2B6_9BURK</name>
<dbReference type="SUPFAM" id="SSF52540">
    <property type="entry name" value="P-loop containing nucleoside triphosphate hydrolases"/>
    <property type="match status" value="1"/>
</dbReference>